<gene>
    <name evidence="1" type="ORF">SDC9_166472</name>
</gene>
<name>A0A645FYW2_9ZZZZ</name>
<dbReference type="AlphaFoldDB" id="A0A645FYW2"/>
<accession>A0A645FYW2</accession>
<protein>
    <submittedName>
        <fullName evidence="1">Uncharacterized protein</fullName>
    </submittedName>
</protein>
<proteinExistence type="predicted"/>
<reference evidence="1" key="1">
    <citation type="submission" date="2019-08" db="EMBL/GenBank/DDBJ databases">
        <authorList>
            <person name="Kucharzyk K."/>
            <person name="Murdoch R.W."/>
            <person name="Higgins S."/>
            <person name="Loffler F."/>
        </authorList>
    </citation>
    <scope>NUCLEOTIDE SEQUENCE</scope>
</reference>
<sequence length="95" mass="10681">MTLDSQQKTGFLRLPYYFLIPELVDGGLITGQKNDLFQSNDSSMDFPAGNRTVGFGCQQFIFSGIHIREHSFQTTDRPVPFQFVQSLVSGQENTS</sequence>
<comment type="caution">
    <text evidence="1">The sequence shown here is derived from an EMBL/GenBank/DDBJ whole genome shotgun (WGS) entry which is preliminary data.</text>
</comment>
<dbReference type="EMBL" id="VSSQ01066601">
    <property type="protein sequence ID" value="MPN19106.1"/>
    <property type="molecule type" value="Genomic_DNA"/>
</dbReference>
<evidence type="ECO:0000313" key="1">
    <source>
        <dbReference type="EMBL" id="MPN19106.1"/>
    </source>
</evidence>
<organism evidence="1">
    <name type="scientific">bioreactor metagenome</name>
    <dbReference type="NCBI Taxonomy" id="1076179"/>
    <lineage>
        <taxon>unclassified sequences</taxon>
        <taxon>metagenomes</taxon>
        <taxon>ecological metagenomes</taxon>
    </lineage>
</organism>